<protein>
    <submittedName>
        <fullName evidence="7">MFS transporter</fullName>
    </submittedName>
</protein>
<feature type="domain" description="Major facilitator superfamily (MFS) profile" evidence="6">
    <location>
        <begin position="12"/>
        <end position="395"/>
    </location>
</feature>
<evidence type="ECO:0000256" key="2">
    <source>
        <dbReference type="ARBA" id="ARBA00022692"/>
    </source>
</evidence>
<dbReference type="PROSITE" id="PS50850">
    <property type="entry name" value="MFS"/>
    <property type="match status" value="1"/>
</dbReference>
<name>A0ABP4JZ41_9MICO</name>
<gene>
    <name evidence="7" type="ORF">GCM10009627_01120</name>
</gene>
<feature type="transmembrane region" description="Helical" evidence="5">
    <location>
        <begin position="171"/>
        <end position="190"/>
    </location>
</feature>
<dbReference type="InterPro" id="IPR052524">
    <property type="entry name" value="MFS_Cyanate_Porter"/>
</dbReference>
<dbReference type="SUPFAM" id="SSF103473">
    <property type="entry name" value="MFS general substrate transporter"/>
    <property type="match status" value="1"/>
</dbReference>
<organism evidence="7 8">
    <name type="scientific">Curtobacterium herbarum</name>
    <dbReference type="NCBI Taxonomy" id="150122"/>
    <lineage>
        <taxon>Bacteria</taxon>
        <taxon>Bacillati</taxon>
        <taxon>Actinomycetota</taxon>
        <taxon>Actinomycetes</taxon>
        <taxon>Micrococcales</taxon>
        <taxon>Microbacteriaceae</taxon>
        <taxon>Curtobacterium</taxon>
    </lineage>
</organism>
<feature type="transmembrane region" description="Helical" evidence="5">
    <location>
        <begin position="106"/>
        <end position="124"/>
    </location>
</feature>
<evidence type="ECO:0000313" key="8">
    <source>
        <dbReference type="Proteomes" id="UP001501742"/>
    </source>
</evidence>
<evidence type="ECO:0000256" key="4">
    <source>
        <dbReference type="ARBA" id="ARBA00023136"/>
    </source>
</evidence>
<feature type="transmembrane region" description="Helical" evidence="5">
    <location>
        <begin position="369"/>
        <end position="391"/>
    </location>
</feature>
<evidence type="ECO:0000259" key="6">
    <source>
        <dbReference type="PROSITE" id="PS50850"/>
    </source>
</evidence>
<dbReference type="InterPro" id="IPR011701">
    <property type="entry name" value="MFS"/>
</dbReference>
<keyword evidence="8" id="KW-1185">Reference proteome</keyword>
<dbReference type="EMBL" id="BAAAJX010000001">
    <property type="protein sequence ID" value="GAA1491766.1"/>
    <property type="molecule type" value="Genomic_DNA"/>
</dbReference>
<evidence type="ECO:0000256" key="3">
    <source>
        <dbReference type="ARBA" id="ARBA00022989"/>
    </source>
</evidence>
<dbReference type="RefSeq" id="WP_204608343.1">
    <property type="nucleotide sequence ID" value="NZ_BAAAJX010000001.1"/>
</dbReference>
<dbReference type="Proteomes" id="UP001501742">
    <property type="component" value="Unassembled WGS sequence"/>
</dbReference>
<dbReference type="InterPro" id="IPR036259">
    <property type="entry name" value="MFS_trans_sf"/>
</dbReference>
<feature type="transmembrane region" description="Helical" evidence="5">
    <location>
        <begin position="219"/>
        <end position="238"/>
    </location>
</feature>
<evidence type="ECO:0000256" key="5">
    <source>
        <dbReference type="SAM" id="Phobius"/>
    </source>
</evidence>
<evidence type="ECO:0000313" key="7">
    <source>
        <dbReference type="EMBL" id="GAA1491766.1"/>
    </source>
</evidence>
<feature type="transmembrane region" description="Helical" evidence="5">
    <location>
        <begin position="52"/>
        <end position="70"/>
    </location>
</feature>
<keyword evidence="2 5" id="KW-0812">Transmembrane</keyword>
<feature type="transmembrane region" description="Helical" evidence="5">
    <location>
        <begin position="258"/>
        <end position="275"/>
    </location>
</feature>
<feature type="transmembrane region" description="Helical" evidence="5">
    <location>
        <begin position="307"/>
        <end position="327"/>
    </location>
</feature>
<accession>A0ABP4JZ41</accession>
<dbReference type="PANTHER" id="PTHR23523">
    <property type="match status" value="1"/>
</dbReference>
<dbReference type="Gene3D" id="1.20.1250.20">
    <property type="entry name" value="MFS general substrate transporter like domains"/>
    <property type="match status" value="1"/>
</dbReference>
<comment type="caution">
    <text evidence="7">The sequence shown here is derived from an EMBL/GenBank/DDBJ whole genome shotgun (WGS) entry which is preliminary data.</text>
</comment>
<reference evidence="8" key="1">
    <citation type="journal article" date="2019" name="Int. J. Syst. Evol. Microbiol.">
        <title>The Global Catalogue of Microorganisms (GCM) 10K type strain sequencing project: providing services to taxonomists for standard genome sequencing and annotation.</title>
        <authorList>
            <consortium name="The Broad Institute Genomics Platform"/>
            <consortium name="The Broad Institute Genome Sequencing Center for Infectious Disease"/>
            <person name="Wu L."/>
            <person name="Ma J."/>
        </authorList>
    </citation>
    <scope>NUCLEOTIDE SEQUENCE [LARGE SCALE GENOMIC DNA]</scope>
    <source>
        <strain evidence="8">JCM 12140</strain>
    </source>
</reference>
<keyword evidence="3 5" id="KW-1133">Transmembrane helix</keyword>
<keyword evidence="4 5" id="KW-0472">Membrane</keyword>
<evidence type="ECO:0000256" key="1">
    <source>
        <dbReference type="ARBA" id="ARBA00004651"/>
    </source>
</evidence>
<dbReference type="Pfam" id="PF07690">
    <property type="entry name" value="MFS_1"/>
    <property type="match status" value="1"/>
</dbReference>
<dbReference type="InterPro" id="IPR020846">
    <property type="entry name" value="MFS_dom"/>
</dbReference>
<feature type="transmembrane region" description="Helical" evidence="5">
    <location>
        <begin position="282"/>
        <end position="301"/>
    </location>
</feature>
<sequence length="402" mass="41569">MPDPRRLPLWAGRTAALLGIVLVAFSLRQAVAAVSPILGDIRTDIPLSDLDVGWLGTLPPLLFAASGFIAPRIARGLGLDRGIVVASLLMTAGHLLRAFAPGIAVLIIGSIIAFAGTGIGNVLLPSIVRRYFPDRVALLTAVYACVVGVSTAVPAALAAPLAEQAGWRFSLGIWSLTSVGALVPWVVVIVRERRQRAADPVTVAVASPSVVIGLWRSRVALSITLAFSTSTILTYASFAWLPDMLGDLAGTTPTEGGVLLAVTGLVSVPGALLVARFRNVGWLIAVGVVSFVLGYLGLLVVPTPLTLLWVLLVGLGSILFPVCLVLINARTGTAAGTVALSGFAQGIAYALGALGPLLVGLLHDVSGTWTLPLLFLIAIALLAVVPAITLARPGLVEDELAR</sequence>
<feature type="transmembrane region" description="Helical" evidence="5">
    <location>
        <begin position="339"/>
        <end position="363"/>
    </location>
</feature>
<proteinExistence type="predicted"/>
<comment type="subcellular location">
    <subcellularLocation>
        <location evidence="1">Cell membrane</location>
        <topology evidence="1">Multi-pass membrane protein</topology>
    </subcellularLocation>
</comment>
<dbReference type="PANTHER" id="PTHR23523:SF2">
    <property type="entry name" value="2-NITROIMIDAZOLE TRANSPORTER"/>
    <property type="match status" value="1"/>
</dbReference>
<feature type="transmembrane region" description="Helical" evidence="5">
    <location>
        <begin position="136"/>
        <end position="159"/>
    </location>
</feature>